<protein>
    <recommendedName>
        <fullName evidence="10">GTPase HflX N-terminal domain-containing protein</fullName>
    </recommendedName>
</protein>
<evidence type="ECO:0008006" key="10">
    <source>
        <dbReference type="Google" id="ProtNLM"/>
    </source>
</evidence>
<dbReference type="Gene3D" id="3.40.50.11060">
    <property type="entry name" value="GTPase HflX, N-terminal domain"/>
    <property type="match status" value="1"/>
</dbReference>
<dbReference type="InterPro" id="IPR042108">
    <property type="entry name" value="GTPase_HflX_N_sf"/>
</dbReference>
<dbReference type="GO" id="GO:0005737">
    <property type="term" value="C:cytoplasm"/>
    <property type="evidence" value="ECO:0007669"/>
    <property type="project" value="UniProtKB-SubCell"/>
</dbReference>
<sequence>MSNNNFVQKEKAILVGVIHGNLDEKKVNQHLDELSLLTETAGGEVVGCIKQKLNRINPSYFIGTGKAKEVINIAKEQNASIIIFDDELSPSHVKNYNKLSEEIKVIDRSALILDIFKQHAQTKEAKTQVELAQLQYMLPRLTRAWTHLERQMGGIGTRAGAGETQIEVDRRLVRTRISKLKNELIKIDKERVSQSKRRSDQFKVALVGYT</sequence>
<evidence type="ECO:0000256" key="3">
    <source>
        <dbReference type="ARBA" id="ARBA00022723"/>
    </source>
</evidence>
<organism evidence="9">
    <name type="scientific">marine metagenome</name>
    <dbReference type="NCBI Taxonomy" id="408172"/>
    <lineage>
        <taxon>unclassified sequences</taxon>
        <taxon>metagenomes</taxon>
        <taxon>ecological metagenomes</taxon>
    </lineage>
</organism>
<dbReference type="InterPro" id="IPR025121">
    <property type="entry name" value="GTPase_HflX_N"/>
</dbReference>
<feature type="domain" description="GTPase HflX N-terminal" evidence="7">
    <location>
        <begin position="29"/>
        <end position="116"/>
    </location>
</feature>
<keyword evidence="5" id="KW-0460">Magnesium</keyword>
<dbReference type="Gene3D" id="6.10.250.2860">
    <property type="match status" value="1"/>
</dbReference>
<keyword evidence="6" id="KW-0342">GTP-binding</keyword>
<dbReference type="PANTHER" id="PTHR10229:SF0">
    <property type="entry name" value="GTP-BINDING PROTEIN 6-RELATED"/>
    <property type="match status" value="1"/>
</dbReference>
<dbReference type="PANTHER" id="PTHR10229">
    <property type="entry name" value="GTP-BINDING PROTEIN HFLX"/>
    <property type="match status" value="1"/>
</dbReference>
<dbReference type="GO" id="GO:0005525">
    <property type="term" value="F:GTP binding"/>
    <property type="evidence" value="ECO:0007669"/>
    <property type="project" value="UniProtKB-KW"/>
</dbReference>
<dbReference type="FunFam" id="3.40.50.11060:FF:000001">
    <property type="entry name" value="GTPase HflX"/>
    <property type="match status" value="1"/>
</dbReference>
<name>A0A382W4P9_9ZZZZ</name>
<dbReference type="NCBIfam" id="TIGR03156">
    <property type="entry name" value="GTP_HflX"/>
    <property type="match status" value="1"/>
</dbReference>
<evidence type="ECO:0000259" key="7">
    <source>
        <dbReference type="Pfam" id="PF13167"/>
    </source>
</evidence>
<proteinExistence type="predicted"/>
<accession>A0A382W4P9</accession>
<keyword evidence="3" id="KW-0479">Metal-binding</keyword>
<evidence type="ECO:0000256" key="4">
    <source>
        <dbReference type="ARBA" id="ARBA00022741"/>
    </source>
</evidence>
<dbReference type="AlphaFoldDB" id="A0A382W4P9"/>
<dbReference type="Pfam" id="PF16360">
    <property type="entry name" value="GTP-bdg_M"/>
    <property type="match status" value="1"/>
</dbReference>
<evidence type="ECO:0000259" key="8">
    <source>
        <dbReference type="Pfam" id="PF16360"/>
    </source>
</evidence>
<dbReference type="GO" id="GO:0046872">
    <property type="term" value="F:metal ion binding"/>
    <property type="evidence" value="ECO:0007669"/>
    <property type="project" value="UniProtKB-KW"/>
</dbReference>
<keyword evidence="4" id="KW-0547">Nucleotide-binding</keyword>
<evidence type="ECO:0000313" key="9">
    <source>
        <dbReference type="EMBL" id="SVD53091.1"/>
    </source>
</evidence>
<evidence type="ECO:0000256" key="5">
    <source>
        <dbReference type="ARBA" id="ARBA00022842"/>
    </source>
</evidence>
<feature type="domain" description="GTP-binding protein middle" evidence="8">
    <location>
        <begin position="119"/>
        <end position="198"/>
    </location>
</feature>
<dbReference type="EMBL" id="UINC01156589">
    <property type="protein sequence ID" value="SVD53091.1"/>
    <property type="molecule type" value="Genomic_DNA"/>
</dbReference>
<reference evidence="9" key="1">
    <citation type="submission" date="2018-05" db="EMBL/GenBank/DDBJ databases">
        <authorList>
            <person name="Lanie J.A."/>
            <person name="Ng W.-L."/>
            <person name="Kazmierczak K.M."/>
            <person name="Andrzejewski T.M."/>
            <person name="Davidsen T.M."/>
            <person name="Wayne K.J."/>
            <person name="Tettelin H."/>
            <person name="Glass J.I."/>
            <person name="Rusch D."/>
            <person name="Podicherti R."/>
            <person name="Tsui H.-C.T."/>
            <person name="Winkler M.E."/>
        </authorList>
    </citation>
    <scope>NUCLEOTIDE SEQUENCE</scope>
</reference>
<dbReference type="InterPro" id="IPR032305">
    <property type="entry name" value="GTP-bd_M"/>
</dbReference>
<keyword evidence="2" id="KW-0963">Cytoplasm</keyword>
<evidence type="ECO:0000256" key="2">
    <source>
        <dbReference type="ARBA" id="ARBA00022490"/>
    </source>
</evidence>
<comment type="subcellular location">
    <subcellularLocation>
        <location evidence="1">Cytoplasm</location>
    </subcellularLocation>
</comment>
<evidence type="ECO:0000256" key="1">
    <source>
        <dbReference type="ARBA" id="ARBA00004496"/>
    </source>
</evidence>
<gene>
    <name evidence="9" type="ORF">METZ01_LOCUS405945</name>
</gene>
<dbReference type="InterPro" id="IPR016496">
    <property type="entry name" value="GTPase_HflX"/>
</dbReference>
<dbReference type="Pfam" id="PF13167">
    <property type="entry name" value="GTP-bdg_N"/>
    <property type="match status" value="1"/>
</dbReference>
<feature type="non-terminal residue" evidence="9">
    <location>
        <position position="210"/>
    </location>
</feature>
<dbReference type="GO" id="GO:0043022">
    <property type="term" value="F:ribosome binding"/>
    <property type="evidence" value="ECO:0007669"/>
    <property type="project" value="TreeGrafter"/>
</dbReference>
<evidence type="ECO:0000256" key="6">
    <source>
        <dbReference type="ARBA" id="ARBA00023134"/>
    </source>
</evidence>